<evidence type="ECO:0000313" key="1">
    <source>
        <dbReference type="EMBL" id="KAA6389102.1"/>
    </source>
</evidence>
<reference evidence="1 2" key="1">
    <citation type="submission" date="2019-03" db="EMBL/GenBank/DDBJ databases">
        <title>Single cell metagenomics reveals metabolic interactions within the superorganism composed of flagellate Streblomastix strix and complex community of Bacteroidetes bacteria on its surface.</title>
        <authorList>
            <person name="Treitli S.C."/>
            <person name="Kolisko M."/>
            <person name="Husnik F."/>
            <person name="Keeling P."/>
            <person name="Hampl V."/>
        </authorList>
    </citation>
    <scope>NUCLEOTIDE SEQUENCE [LARGE SCALE GENOMIC DNA]</scope>
    <source>
        <strain evidence="1">ST1C</strain>
    </source>
</reference>
<organism evidence="1 2">
    <name type="scientific">Streblomastix strix</name>
    <dbReference type="NCBI Taxonomy" id="222440"/>
    <lineage>
        <taxon>Eukaryota</taxon>
        <taxon>Metamonada</taxon>
        <taxon>Preaxostyla</taxon>
        <taxon>Oxymonadida</taxon>
        <taxon>Streblomastigidae</taxon>
        <taxon>Streblomastix</taxon>
    </lineage>
</organism>
<evidence type="ECO:0000313" key="2">
    <source>
        <dbReference type="Proteomes" id="UP000324800"/>
    </source>
</evidence>
<dbReference type="AlphaFoldDB" id="A0A5J4W362"/>
<dbReference type="Proteomes" id="UP000324800">
    <property type="component" value="Unassembled WGS sequence"/>
</dbReference>
<name>A0A5J4W362_9EUKA</name>
<dbReference type="EMBL" id="SNRW01003714">
    <property type="protein sequence ID" value="KAA6389102.1"/>
    <property type="molecule type" value="Genomic_DNA"/>
</dbReference>
<accession>A0A5J4W362</accession>
<protein>
    <submittedName>
        <fullName evidence="1">Uncharacterized protein</fullName>
    </submittedName>
</protein>
<proteinExistence type="predicted"/>
<gene>
    <name evidence="1" type="ORF">EZS28_015371</name>
</gene>
<comment type="caution">
    <text evidence="1">The sequence shown here is derived from an EMBL/GenBank/DDBJ whole genome shotgun (WGS) entry which is preliminary data.</text>
</comment>
<sequence>MSTVIESSFIKYCSNDTVVLFGGGDRKPISEFVSVLMELSNYQRKTQTYSRTKTDNQYIRLEDSVQQTITGWLKYVNSFGETYDETQDPEANTYLTISEVDAKSSSKMDSITLDNLVNTIYDSTINGSKTFTNNVNATGSVKTDKEETSVLLAGGGDMLLSSFEGIEDLTQSAFSGNYNAGTFNTDYLVQHDVAVATYIPFPKTFVLPVLNATTKLDLSSQLERSSFLALSGSDPKLTMHGDRVTSTVSYETTGLFLNRYLFKSYPEEARPKAGDEVITLVGTEPTNKNKIFCYINQNGPFIITHSLRESFFVAVISYAEQLLGLPLYLNGTYNNGPRRNASIKT</sequence>